<dbReference type="PANTHER" id="PTHR24321">
    <property type="entry name" value="DEHYDROGENASES, SHORT CHAIN"/>
    <property type="match status" value="1"/>
</dbReference>
<dbReference type="PROSITE" id="PS00061">
    <property type="entry name" value="ADH_SHORT"/>
    <property type="match status" value="1"/>
</dbReference>
<dbReference type="SUPFAM" id="SSF51735">
    <property type="entry name" value="NAD(P)-binding Rossmann-fold domains"/>
    <property type="match status" value="1"/>
</dbReference>
<dbReference type="Pfam" id="PF13561">
    <property type="entry name" value="adh_short_C2"/>
    <property type="match status" value="1"/>
</dbReference>
<dbReference type="InterPro" id="IPR020904">
    <property type="entry name" value="Sc_DH/Rdtase_CS"/>
</dbReference>
<protein>
    <submittedName>
        <fullName evidence="3">SDR family oxidoreductase</fullName>
    </submittedName>
</protein>
<keyword evidence="2" id="KW-0560">Oxidoreductase</keyword>
<accession>A0ABP9PX83</accession>
<comment type="similarity">
    <text evidence="1">Belongs to the short-chain dehydrogenases/reductases (SDR) family.</text>
</comment>
<dbReference type="PRINTS" id="PR00080">
    <property type="entry name" value="SDRFAMILY"/>
</dbReference>
<reference evidence="4" key="1">
    <citation type="journal article" date="2019" name="Int. J. Syst. Evol. Microbiol.">
        <title>The Global Catalogue of Microorganisms (GCM) 10K type strain sequencing project: providing services to taxonomists for standard genome sequencing and annotation.</title>
        <authorList>
            <consortium name="The Broad Institute Genomics Platform"/>
            <consortium name="The Broad Institute Genome Sequencing Center for Infectious Disease"/>
            <person name="Wu L."/>
            <person name="Ma J."/>
        </authorList>
    </citation>
    <scope>NUCLEOTIDE SEQUENCE [LARGE SCALE GENOMIC DNA]</scope>
    <source>
        <strain evidence="4">JCM 18303</strain>
    </source>
</reference>
<proteinExistence type="inferred from homology"/>
<evidence type="ECO:0000313" key="3">
    <source>
        <dbReference type="EMBL" id="GAA5153424.1"/>
    </source>
</evidence>
<dbReference type="Gene3D" id="3.40.50.720">
    <property type="entry name" value="NAD(P)-binding Rossmann-like Domain"/>
    <property type="match status" value="1"/>
</dbReference>
<sequence length="252" mass="25297">MTALLNKVAMVTGAGTGIGRASALAFARAGASVVVSDIDPDGGKATVEEILAAGGTASFQPADVTDPAQVGALVAHAVDTYGGLHCAHNNAGVLGSSAKLVDVPEAEWAAVLSVNLTGVFLCMKHQIPAMLAAGGGSIVNTSSFSGLVAVPFAAAYVASKHGVVGLTKAAAVEYGRKGVRVNAVCPGTTKTQMNIQRAESSPDMAKAMTDITPMRRLAEPEEIADSVVWLCSDAASFVNGHALPVDGGAVAQ</sequence>
<dbReference type="NCBIfam" id="NF005559">
    <property type="entry name" value="PRK07231.1"/>
    <property type="match status" value="1"/>
</dbReference>
<dbReference type="CDD" id="cd05233">
    <property type="entry name" value="SDR_c"/>
    <property type="match status" value="1"/>
</dbReference>
<evidence type="ECO:0000313" key="4">
    <source>
        <dbReference type="Proteomes" id="UP001428817"/>
    </source>
</evidence>
<dbReference type="InterPro" id="IPR036291">
    <property type="entry name" value="NAD(P)-bd_dom_sf"/>
</dbReference>
<dbReference type="PRINTS" id="PR00081">
    <property type="entry name" value="GDHRDH"/>
</dbReference>
<keyword evidence="4" id="KW-1185">Reference proteome</keyword>
<name>A0ABP9PX83_9PSEU</name>
<organism evidence="3 4">
    <name type="scientific">Pseudonocardia eucalypti</name>
    <dbReference type="NCBI Taxonomy" id="648755"/>
    <lineage>
        <taxon>Bacteria</taxon>
        <taxon>Bacillati</taxon>
        <taxon>Actinomycetota</taxon>
        <taxon>Actinomycetes</taxon>
        <taxon>Pseudonocardiales</taxon>
        <taxon>Pseudonocardiaceae</taxon>
        <taxon>Pseudonocardia</taxon>
    </lineage>
</organism>
<dbReference type="EMBL" id="BAABJP010000008">
    <property type="protein sequence ID" value="GAA5153424.1"/>
    <property type="molecule type" value="Genomic_DNA"/>
</dbReference>
<dbReference type="PANTHER" id="PTHR24321:SF11">
    <property type="entry name" value="BLR0893 PROTEIN"/>
    <property type="match status" value="1"/>
</dbReference>
<dbReference type="RefSeq" id="WP_185061800.1">
    <property type="nucleotide sequence ID" value="NZ_BAABJP010000008.1"/>
</dbReference>
<evidence type="ECO:0000256" key="2">
    <source>
        <dbReference type="ARBA" id="ARBA00023002"/>
    </source>
</evidence>
<dbReference type="Proteomes" id="UP001428817">
    <property type="component" value="Unassembled WGS sequence"/>
</dbReference>
<comment type="caution">
    <text evidence="3">The sequence shown here is derived from an EMBL/GenBank/DDBJ whole genome shotgun (WGS) entry which is preliminary data.</text>
</comment>
<dbReference type="InterPro" id="IPR002347">
    <property type="entry name" value="SDR_fam"/>
</dbReference>
<gene>
    <name evidence="3" type="ORF">GCM10023321_23650</name>
</gene>
<evidence type="ECO:0000256" key="1">
    <source>
        <dbReference type="ARBA" id="ARBA00006484"/>
    </source>
</evidence>